<keyword evidence="4 6" id="KW-0057">Aromatic amino acid biosynthesis</keyword>
<dbReference type="EMBL" id="CP078093">
    <property type="protein sequence ID" value="QXM05611.1"/>
    <property type="molecule type" value="Genomic_DNA"/>
</dbReference>
<evidence type="ECO:0000256" key="6">
    <source>
        <dbReference type="HAMAP-Rule" id="MF_00222"/>
    </source>
</evidence>
<dbReference type="InterPro" id="IPR002701">
    <property type="entry name" value="CM_II_prokaryot"/>
</dbReference>
<feature type="binding site" evidence="6">
    <location>
        <position position="303"/>
    </location>
    <ligand>
        <name>NADP(+)</name>
        <dbReference type="ChEBI" id="CHEBI:58349"/>
    </ligand>
</feature>
<dbReference type="NCBIfam" id="TIGR00507">
    <property type="entry name" value="aroE"/>
    <property type="match status" value="1"/>
</dbReference>
<sequence>MDDLDKLRNEIDNIDCQMVKLFERRMETVLKIGEYKKRNHMPILDKDREEMIIKKNIAHLKNRYFHKSAVAFFGSIMEISRNLQEESIEEKLGVKLYGLIGEKLIHSFSPDIHENILKKLKIKGHYHLFEVKRENLKTALYGLKALGISGVNVTIPYKVDIIKYLDELSEEAKRIGAVNTICFKEGQIIGYNTDYYGFGKMLHRNDIKIKNKKAVVLGTGGASKAVVQYLLDYGIGQIAIVSRDAHKGKEKYKEFLVVDYEAVKALKGYDMIINCTPCGMYPHIDCSPVKKEELLNFNTAVDLIYNPQETLFLKNAKTEGLKAVNGLYMLVGQALKAQELWNDLKIDYSICDEVYKKLLTI</sequence>
<accession>A0ABX8R9X5</accession>
<feature type="binding site" evidence="6">
    <location>
        <begin position="107"/>
        <end position="109"/>
    </location>
    <ligand>
        <name>shikimate</name>
        <dbReference type="ChEBI" id="CHEBI:36208"/>
    </ligand>
</feature>
<evidence type="ECO:0000256" key="3">
    <source>
        <dbReference type="ARBA" id="ARBA00023002"/>
    </source>
</evidence>
<dbReference type="InterPro" id="IPR013708">
    <property type="entry name" value="Shikimate_DH-bd_N"/>
</dbReference>
<dbReference type="CDD" id="cd01065">
    <property type="entry name" value="NAD_bind_Shikimate_DH"/>
    <property type="match status" value="1"/>
</dbReference>
<dbReference type="GO" id="GO:0004764">
    <property type="term" value="F:shikimate 3-dehydrogenase (NADP+) activity"/>
    <property type="evidence" value="ECO:0007669"/>
    <property type="project" value="UniProtKB-EC"/>
</dbReference>
<dbReference type="NCBIfam" id="TIGR01805">
    <property type="entry name" value="CM_mono_grmpos"/>
    <property type="match status" value="1"/>
</dbReference>
<dbReference type="Proteomes" id="UP000886818">
    <property type="component" value="Chromosome"/>
</dbReference>
<keyword evidence="3 6" id="KW-0560">Oxidoreductase</keyword>
<dbReference type="InterPro" id="IPR011342">
    <property type="entry name" value="Shikimate_DH"/>
</dbReference>
<feature type="domain" description="Chorismate mutase" evidence="7">
    <location>
        <begin position="1"/>
        <end position="88"/>
    </location>
</feature>
<evidence type="ECO:0000256" key="4">
    <source>
        <dbReference type="ARBA" id="ARBA00023141"/>
    </source>
</evidence>
<proteinExistence type="inferred from homology"/>
<organism evidence="8 9">
    <name type="scientific">Crassaminicella indica</name>
    <dbReference type="NCBI Taxonomy" id="2855394"/>
    <lineage>
        <taxon>Bacteria</taxon>
        <taxon>Bacillati</taxon>
        <taxon>Bacillota</taxon>
        <taxon>Clostridia</taxon>
        <taxon>Eubacteriales</taxon>
        <taxon>Clostridiaceae</taxon>
        <taxon>Crassaminicella</taxon>
    </lineage>
</organism>
<feature type="active site" description="Proton acceptor" evidence="6">
    <location>
        <position position="158"/>
    </location>
</feature>
<name>A0ABX8R9X5_9CLOT</name>
<comment type="pathway">
    <text evidence="1 6">Metabolic intermediate biosynthesis; chorismate biosynthesis; chorismate from D-erythrose 4-phosphate and phosphoenolpyruvate: step 4/7.</text>
</comment>
<evidence type="ECO:0000259" key="7">
    <source>
        <dbReference type="PROSITE" id="PS51168"/>
    </source>
</evidence>
<dbReference type="HAMAP" id="MF_00222">
    <property type="entry name" value="Shikimate_DH_AroE"/>
    <property type="match status" value="1"/>
</dbReference>
<comment type="subunit">
    <text evidence="6">Homodimer.</text>
</comment>
<dbReference type="Pfam" id="PF01817">
    <property type="entry name" value="CM_2"/>
    <property type="match status" value="1"/>
</dbReference>
<dbReference type="SMART" id="SM00830">
    <property type="entry name" value="CM_2"/>
    <property type="match status" value="1"/>
</dbReference>
<dbReference type="RefSeq" id="WP_218282309.1">
    <property type="nucleotide sequence ID" value="NZ_CP078093.1"/>
</dbReference>
<keyword evidence="6" id="KW-0521">NADP</keyword>
<evidence type="ECO:0000256" key="5">
    <source>
        <dbReference type="ARBA" id="ARBA00049442"/>
    </source>
</evidence>
<protein>
    <recommendedName>
        <fullName evidence="2 6">Shikimate dehydrogenase (NADP(+))</fullName>
        <shortName evidence="6">SDH</shortName>
        <ecNumber evidence="2 6">1.1.1.25</ecNumber>
    </recommendedName>
</protein>
<comment type="catalytic activity">
    <reaction evidence="5 6">
        <text>shikimate + NADP(+) = 3-dehydroshikimate + NADPH + H(+)</text>
        <dbReference type="Rhea" id="RHEA:17737"/>
        <dbReference type="ChEBI" id="CHEBI:15378"/>
        <dbReference type="ChEBI" id="CHEBI:16630"/>
        <dbReference type="ChEBI" id="CHEBI:36208"/>
        <dbReference type="ChEBI" id="CHEBI:57783"/>
        <dbReference type="ChEBI" id="CHEBI:58349"/>
        <dbReference type="EC" id="1.1.1.25"/>
    </reaction>
</comment>
<keyword evidence="6" id="KW-0028">Amino-acid biosynthesis</keyword>
<dbReference type="InterPro" id="IPR006151">
    <property type="entry name" value="Shikm_DH/Glu-tRNA_Rdtase"/>
</dbReference>
<feature type="binding site" evidence="6">
    <location>
        <position position="179"/>
    </location>
    <ligand>
        <name>shikimate</name>
        <dbReference type="ChEBI" id="CHEBI:36208"/>
    </ligand>
</feature>
<feature type="binding site" evidence="6">
    <location>
        <position position="170"/>
    </location>
    <ligand>
        <name>NADP(+)</name>
        <dbReference type="ChEBI" id="CHEBI:58349"/>
    </ligand>
</feature>
<feature type="binding site" evidence="6">
    <location>
        <position position="326"/>
    </location>
    <ligand>
        <name>NADP(+)</name>
        <dbReference type="ChEBI" id="CHEBI:58349"/>
    </ligand>
</feature>
<dbReference type="PROSITE" id="PS51168">
    <property type="entry name" value="CHORISMATE_MUT_2"/>
    <property type="match status" value="1"/>
</dbReference>
<evidence type="ECO:0000256" key="2">
    <source>
        <dbReference type="ARBA" id="ARBA00012962"/>
    </source>
</evidence>
<feature type="binding site" evidence="6">
    <location>
        <position position="305"/>
    </location>
    <ligand>
        <name>shikimate</name>
        <dbReference type="ChEBI" id="CHEBI:36208"/>
    </ligand>
</feature>
<comment type="caution">
    <text evidence="6">Lacks conserved residue(s) required for the propagation of feature annotation.</text>
</comment>
<dbReference type="PANTHER" id="PTHR21089">
    <property type="entry name" value="SHIKIMATE DEHYDROGENASE"/>
    <property type="match status" value="1"/>
</dbReference>
<comment type="similarity">
    <text evidence="6">Belongs to the shikimate dehydrogenase family.</text>
</comment>
<comment type="function">
    <text evidence="6">Involved in the biosynthesis of the chorismate, which leads to the biosynthesis of aromatic amino acids. Catalyzes the reversible NADPH linked reduction of 3-dehydroshikimate (DHSA) to yield shikimate (SA).</text>
</comment>
<feature type="binding site" evidence="6">
    <location>
        <position position="333"/>
    </location>
    <ligand>
        <name>shikimate</name>
        <dbReference type="ChEBI" id="CHEBI:36208"/>
    </ligand>
</feature>
<keyword evidence="9" id="KW-1185">Reference proteome</keyword>
<dbReference type="EC" id="1.1.1.25" evidence="2 6"/>
<feature type="binding site" evidence="6">
    <location>
        <position position="194"/>
    </location>
    <ligand>
        <name>shikimate</name>
        <dbReference type="ChEBI" id="CHEBI:36208"/>
    </ligand>
</feature>
<dbReference type="InterPro" id="IPR011279">
    <property type="entry name" value="Chorismate_mutase_GmP"/>
</dbReference>
<feature type="binding site" evidence="6">
    <location>
        <position position="154"/>
    </location>
    <ligand>
        <name>shikimate</name>
        <dbReference type="ChEBI" id="CHEBI:36208"/>
    </ligand>
</feature>
<reference evidence="8" key="1">
    <citation type="submission" date="2021-07" db="EMBL/GenBank/DDBJ databases">
        <title>Complete genome sequence of Crassaminicella sp. 143-21, isolated from a deep-sea hydrothermal vent.</title>
        <authorList>
            <person name="Li X."/>
        </authorList>
    </citation>
    <scope>NUCLEOTIDE SEQUENCE</scope>
    <source>
        <strain evidence="8">143-21</strain>
    </source>
</reference>
<gene>
    <name evidence="6 8" type="primary">aroE</name>
    <name evidence="8" type="ORF">KVH43_09530</name>
</gene>
<dbReference type="PANTHER" id="PTHR21089:SF1">
    <property type="entry name" value="BIFUNCTIONAL 3-DEHYDROQUINATE DEHYDRATASE_SHIKIMATE DEHYDROGENASE, CHLOROPLASTIC"/>
    <property type="match status" value="1"/>
</dbReference>
<dbReference type="Pfam" id="PF08501">
    <property type="entry name" value="Shikimate_dh_N"/>
    <property type="match status" value="1"/>
</dbReference>
<evidence type="ECO:0000256" key="1">
    <source>
        <dbReference type="ARBA" id="ARBA00004871"/>
    </source>
</evidence>
<evidence type="ECO:0000313" key="8">
    <source>
        <dbReference type="EMBL" id="QXM05611.1"/>
    </source>
</evidence>
<evidence type="ECO:0000313" key="9">
    <source>
        <dbReference type="Proteomes" id="UP000886818"/>
    </source>
</evidence>
<dbReference type="Pfam" id="PF01488">
    <property type="entry name" value="Shikimate_DH"/>
    <property type="match status" value="1"/>
</dbReference>
<dbReference type="InterPro" id="IPR022893">
    <property type="entry name" value="Shikimate_DH_fam"/>
</dbReference>